<dbReference type="Pfam" id="PF01451">
    <property type="entry name" value="LMWPc"/>
    <property type="match status" value="1"/>
</dbReference>
<dbReference type="PANTHER" id="PTHR11717:SF31">
    <property type="entry name" value="LOW MOLECULAR WEIGHT PROTEIN-TYROSINE-PHOSPHATASE ETP-RELATED"/>
    <property type="match status" value="1"/>
</dbReference>
<sequence>MTKKILFVCTGNTCRSPMAEAIFNHLRSGEAFARSAGLYSVEGSKAAWNTLKVLEENKMELDHRSKQLTEEDLDWASHVFAMTSAHKAMLMDQYPGAADKIFTLKEFVDGPHGSQDIADPFGGDIDTYRSAFKELKDLIRRLSLD</sequence>
<gene>
    <name evidence="5" type="ORF">ACFSCZ_18835</name>
</gene>
<comment type="similarity">
    <text evidence="1">Belongs to the low molecular weight phosphotyrosine protein phosphatase family.</text>
</comment>
<accession>A0ABW4KR31</accession>
<comment type="caution">
    <text evidence="5">The sequence shown here is derived from an EMBL/GenBank/DDBJ whole genome shotgun (WGS) entry which is preliminary data.</text>
</comment>
<organism evidence="5 6">
    <name type="scientific">Siminovitchia sediminis</name>
    <dbReference type="NCBI Taxonomy" id="1274353"/>
    <lineage>
        <taxon>Bacteria</taxon>
        <taxon>Bacillati</taxon>
        <taxon>Bacillota</taxon>
        <taxon>Bacilli</taxon>
        <taxon>Bacillales</taxon>
        <taxon>Bacillaceae</taxon>
        <taxon>Siminovitchia</taxon>
    </lineage>
</organism>
<dbReference type="CDD" id="cd16344">
    <property type="entry name" value="LMWPAP"/>
    <property type="match status" value="1"/>
</dbReference>
<dbReference type="InterPro" id="IPR017867">
    <property type="entry name" value="Tyr_phospatase_low_mol_wt"/>
</dbReference>
<evidence type="ECO:0000259" key="4">
    <source>
        <dbReference type="SMART" id="SM00226"/>
    </source>
</evidence>
<proteinExistence type="inferred from homology"/>
<reference evidence="6" key="1">
    <citation type="journal article" date="2019" name="Int. J. Syst. Evol. Microbiol.">
        <title>The Global Catalogue of Microorganisms (GCM) 10K type strain sequencing project: providing services to taxonomists for standard genome sequencing and annotation.</title>
        <authorList>
            <consortium name="The Broad Institute Genomics Platform"/>
            <consortium name="The Broad Institute Genome Sequencing Center for Infectious Disease"/>
            <person name="Wu L."/>
            <person name="Ma J."/>
        </authorList>
    </citation>
    <scope>NUCLEOTIDE SEQUENCE [LARGE SCALE GENOMIC DNA]</scope>
    <source>
        <strain evidence="6">CGMCC 1.12295</strain>
    </source>
</reference>
<dbReference type="InterPro" id="IPR023485">
    <property type="entry name" value="Ptyr_pPase"/>
</dbReference>
<dbReference type="SMART" id="SM00226">
    <property type="entry name" value="LMWPc"/>
    <property type="match status" value="1"/>
</dbReference>
<evidence type="ECO:0000256" key="1">
    <source>
        <dbReference type="ARBA" id="ARBA00011063"/>
    </source>
</evidence>
<evidence type="ECO:0000313" key="5">
    <source>
        <dbReference type="EMBL" id="MFD1708733.1"/>
    </source>
</evidence>
<name>A0ABW4KR31_9BACI</name>
<keyword evidence="2" id="KW-0378">Hydrolase</keyword>
<feature type="domain" description="Phosphotyrosine protein phosphatase I" evidence="4">
    <location>
        <begin position="3"/>
        <end position="145"/>
    </location>
</feature>
<dbReference type="SUPFAM" id="SSF52788">
    <property type="entry name" value="Phosphotyrosine protein phosphatases I"/>
    <property type="match status" value="1"/>
</dbReference>
<protein>
    <submittedName>
        <fullName evidence="5">Low molecular weight protein arginine phosphatase</fullName>
    </submittedName>
</protein>
<dbReference type="EMBL" id="JBHUEO010000116">
    <property type="protein sequence ID" value="MFD1708733.1"/>
    <property type="molecule type" value="Genomic_DNA"/>
</dbReference>
<dbReference type="InterPro" id="IPR050438">
    <property type="entry name" value="LMW_PTPase"/>
</dbReference>
<dbReference type="PRINTS" id="PR00719">
    <property type="entry name" value="LMWPTPASE"/>
</dbReference>
<dbReference type="PANTHER" id="PTHR11717">
    <property type="entry name" value="LOW MOLECULAR WEIGHT PROTEIN TYROSINE PHOSPHATASE"/>
    <property type="match status" value="1"/>
</dbReference>
<keyword evidence="3" id="KW-0904">Protein phosphatase</keyword>
<dbReference type="Gene3D" id="3.40.50.2300">
    <property type="match status" value="1"/>
</dbReference>
<evidence type="ECO:0000313" key="6">
    <source>
        <dbReference type="Proteomes" id="UP001597301"/>
    </source>
</evidence>
<dbReference type="Proteomes" id="UP001597301">
    <property type="component" value="Unassembled WGS sequence"/>
</dbReference>
<evidence type="ECO:0000256" key="2">
    <source>
        <dbReference type="ARBA" id="ARBA00022801"/>
    </source>
</evidence>
<keyword evidence="6" id="KW-1185">Reference proteome</keyword>
<dbReference type="InterPro" id="IPR036196">
    <property type="entry name" value="Ptyr_pPase_sf"/>
</dbReference>
<evidence type="ECO:0000256" key="3">
    <source>
        <dbReference type="ARBA" id="ARBA00022912"/>
    </source>
</evidence>
<dbReference type="RefSeq" id="WP_380776436.1">
    <property type="nucleotide sequence ID" value="NZ_JBHUEO010000116.1"/>
</dbReference>